<feature type="domain" description="Aminotransferase-like plant mobile" evidence="1">
    <location>
        <begin position="15"/>
        <end position="111"/>
    </location>
</feature>
<evidence type="ECO:0000259" key="1">
    <source>
        <dbReference type="Pfam" id="PF10536"/>
    </source>
</evidence>
<keyword evidence="3" id="KW-1185">Reference proteome</keyword>
<evidence type="ECO:0000313" key="3">
    <source>
        <dbReference type="Proteomes" id="UP000026962"/>
    </source>
</evidence>
<dbReference type="HOGENOM" id="CLU_1985203_0_0_1"/>
<sequence length="126" mass="13945">MAATSAHAAADGRGAPRAARWHNARTELQPGHIHARPYGRNGFPLQLDKVGVWIHGRDIARTGELLSFGQCLRSCELVGLCCIEQYLPHRVARQLGFDQDVPGIVPRVSSNSRVGWATYKMESSRR</sequence>
<dbReference type="STRING" id="4537.A0A0E0ML31"/>
<proteinExistence type="predicted"/>
<dbReference type="Gramene" id="OPUNC12G06960.1">
    <property type="protein sequence ID" value="OPUNC12G06960.1"/>
    <property type="gene ID" value="OPUNC12G06960"/>
</dbReference>
<accession>A0A0E0ML31</accession>
<reference evidence="2" key="2">
    <citation type="submission" date="2018-05" db="EMBL/GenBank/DDBJ databases">
        <title>OpunRS2 (Oryza punctata Reference Sequence Version 2).</title>
        <authorList>
            <person name="Zhang J."/>
            <person name="Kudrna D."/>
            <person name="Lee S."/>
            <person name="Talag J."/>
            <person name="Welchert J."/>
            <person name="Wing R.A."/>
        </authorList>
    </citation>
    <scope>NUCLEOTIDE SEQUENCE [LARGE SCALE GENOMIC DNA]</scope>
</reference>
<dbReference type="GO" id="GO:0010073">
    <property type="term" value="P:meristem maintenance"/>
    <property type="evidence" value="ECO:0007669"/>
    <property type="project" value="InterPro"/>
</dbReference>
<organism evidence="2">
    <name type="scientific">Oryza punctata</name>
    <name type="common">Red rice</name>
    <dbReference type="NCBI Taxonomy" id="4537"/>
    <lineage>
        <taxon>Eukaryota</taxon>
        <taxon>Viridiplantae</taxon>
        <taxon>Streptophyta</taxon>
        <taxon>Embryophyta</taxon>
        <taxon>Tracheophyta</taxon>
        <taxon>Spermatophyta</taxon>
        <taxon>Magnoliopsida</taxon>
        <taxon>Liliopsida</taxon>
        <taxon>Poales</taxon>
        <taxon>Poaceae</taxon>
        <taxon>BOP clade</taxon>
        <taxon>Oryzoideae</taxon>
        <taxon>Oryzeae</taxon>
        <taxon>Oryzinae</taxon>
        <taxon>Oryza</taxon>
    </lineage>
</organism>
<dbReference type="Pfam" id="PF10536">
    <property type="entry name" value="PMD"/>
    <property type="match status" value="1"/>
</dbReference>
<evidence type="ECO:0000313" key="2">
    <source>
        <dbReference type="EnsemblPlants" id="OPUNC12G06960.1"/>
    </source>
</evidence>
<dbReference type="Proteomes" id="UP000026962">
    <property type="component" value="Chromosome 12"/>
</dbReference>
<dbReference type="InterPro" id="IPR044824">
    <property type="entry name" value="MAIN-like"/>
</dbReference>
<dbReference type="PANTHER" id="PTHR46033">
    <property type="entry name" value="PROTEIN MAIN-LIKE 2"/>
    <property type="match status" value="1"/>
</dbReference>
<protein>
    <recommendedName>
        <fullName evidence="1">Aminotransferase-like plant mobile domain-containing protein</fullName>
    </recommendedName>
</protein>
<dbReference type="InterPro" id="IPR019557">
    <property type="entry name" value="AminoTfrase-like_pln_mobile"/>
</dbReference>
<reference evidence="2" key="1">
    <citation type="submission" date="2015-04" db="UniProtKB">
        <authorList>
            <consortium name="EnsemblPlants"/>
        </authorList>
    </citation>
    <scope>IDENTIFICATION</scope>
</reference>
<name>A0A0E0ML31_ORYPU</name>
<dbReference type="EnsemblPlants" id="OPUNC12G06960.1">
    <property type="protein sequence ID" value="OPUNC12G06960.1"/>
    <property type="gene ID" value="OPUNC12G06960"/>
</dbReference>
<dbReference type="AlphaFoldDB" id="A0A0E0ML31"/>
<dbReference type="PANTHER" id="PTHR46033:SF32">
    <property type="entry name" value="EXPRESSED PROTEIN"/>
    <property type="match status" value="1"/>
</dbReference>